<keyword evidence="6" id="KW-1185">Reference proteome</keyword>
<organism evidence="5 6">
    <name type="scientific">Thioclava dalianensis</name>
    <dbReference type="NCBI Taxonomy" id="1185766"/>
    <lineage>
        <taxon>Bacteria</taxon>
        <taxon>Pseudomonadati</taxon>
        <taxon>Pseudomonadota</taxon>
        <taxon>Alphaproteobacteria</taxon>
        <taxon>Rhodobacterales</taxon>
        <taxon>Paracoccaceae</taxon>
        <taxon>Thioclava</taxon>
    </lineage>
</organism>
<dbReference type="Pfam" id="PF00067">
    <property type="entry name" value="p450"/>
    <property type="match status" value="1"/>
</dbReference>
<dbReference type="InterPro" id="IPR017972">
    <property type="entry name" value="Cyt_P450_CS"/>
</dbReference>
<dbReference type="PROSITE" id="PS00086">
    <property type="entry name" value="CYTOCHROME_P450"/>
    <property type="match status" value="1"/>
</dbReference>
<reference evidence="5 6" key="1">
    <citation type="submission" date="2014-03" db="EMBL/GenBank/DDBJ databases">
        <title>The draft genome sequence of Thioclava dalianensis DLFJ1-1.</title>
        <authorList>
            <person name="Lai Q."/>
            <person name="Shao Z."/>
        </authorList>
    </citation>
    <scope>NUCLEOTIDE SEQUENCE [LARGE SCALE GENOMIC DNA]</scope>
    <source>
        <strain evidence="5 6">DLFJ1-1</strain>
    </source>
</reference>
<accession>A0A074TJY2</accession>
<dbReference type="GO" id="GO:0020037">
    <property type="term" value="F:heme binding"/>
    <property type="evidence" value="ECO:0007669"/>
    <property type="project" value="InterPro"/>
</dbReference>
<proteinExistence type="inferred from homology"/>
<evidence type="ECO:0000313" key="6">
    <source>
        <dbReference type="Proteomes" id="UP000027725"/>
    </source>
</evidence>
<comment type="caution">
    <text evidence="5">The sequence shown here is derived from an EMBL/GenBank/DDBJ whole genome shotgun (WGS) entry which is preliminary data.</text>
</comment>
<evidence type="ECO:0000256" key="3">
    <source>
        <dbReference type="PIRSR" id="PIRSR602401-1"/>
    </source>
</evidence>
<keyword evidence="3 4" id="KW-0408">Iron</keyword>
<dbReference type="PANTHER" id="PTHR24305">
    <property type="entry name" value="CYTOCHROME P450"/>
    <property type="match status" value="1"/>
</dbReference>
<dbReference type="PRINTS" id="PR00463">
    <property type="entry name" value="EP450I"/>
</dbReference>
<keyword evidence="3 4" id="KW-0479">Metal-binding</keyword>
<dbReference type="InterPro" id="IPR001128">
    <property type="entry name" value="Cyt_P450"/>
</dbReference>
<dbReference type="SUPFAM" id="SSF48264">
    <property type="entry name" value="Cytochrome P450"/>
    <property type="match status" value="1"/>
</dbReference>
<dbReference type="Gene3D" id="1.10.630.10">
    <property type="entry name" value="Cytochrome P450"/>
    <property type="match status" value="1"/>
</dbReference>
<protein>
    <submittedName>
        <fullName evidence="5">Cytochrome P450</fullName>
    </submittedName>
</protein>
<dbReference type="PRINTS" id="PR00385">
    <property type="entry name" value="P450"/>
</dbReference>
<dbReference type="EMBL" id="JHEH01000005">
    <property type="protein sequence ID" value="KEP70485.1"/>
    <property type="molecule type" value="Genomic_DNA"/>
</dbReference>
<evidence type="ECO:0000256" key="1">
    <source>
        <dbReference type="ARBA" id="ARBA00001971"/>
    </source>
</evidence>
<dbReference type="GO" id="GO:0005506">
    <property type="term" value="F:iron ion binding"/>
    <property type="evidence" value="ECO:0007669"/>
    <property type="project" value="InterPro"/>
</dbReference>
<name>A0A074TJY2_9RHOB</name>
<dbReference type="STRING" id="1185766.SAMN05216224_102366"/>
<evidence type="ECO:0000313" key="5">
    <source>
        <dbReference type="EMBL" id="KEP70485.1"/>
    </source>
</evidence>
<feature type="binding site" description="axial binding residue" evidence="3">
    <location>
        <position position="436"/>
    </location>
    <ligand>
        <name>heme</name>
        <dbReference type="ChEBI" id="CHEBI:30413"/>
    </ligand>
    <ligandPart>
        <name>Fe</name>
        <dbReference type="ChEBI" id="CHEBI:18248"/>
    </ligandPart>
</feature>
<gene>
    <name evidence="5" type="ORF">DL1_15325</name>
</gene>
<dbReference type="InterPro" id="IPR036396">
    <property type="entry name" value="Cyt_P450_sf"/>
</dbReference>
<evidence type="ECO:0000256" key="4">
    <source>
        <dbReference type="RuleBase" id="RU000461"/>
    </source>
</evidence>
<dbReference type="InterPro" id="IPR050121">
    <property type="entry name" value="Cytochrome_P450_monoxygenase"/>
</dbReference>
<comment type="cofactor">
    <cofactor evidence="1 3">
        <name>heme</name>
        <dbReference type="ChEBI" id="CHEBI:30413"/>
    </cofactor>
</comment>
<dbReference type="InterPro" id="IPR002401">
    <property type="entry name" value="Cyt_P450_E_grp-I"/>
</dbReference>
<dbReference type="AlphaFoldDB" id="A0A074TJY2"/>
<dbReference type="PANTHER" id="PTHR24305:SF166">
    <property type="entry name" value="CYTOCHROME P450 12A4, MITOCHONDRIAL-RELATED"/>
    <property type="match status" value="1"/>
</dbReference>
<dbReference type="Proteomes" id="UP000027725">
    <property type="component" value="Unassembled WGS sequence"/>
</dbReference>
<dbReference type="GO" id="GO:0016705">
    <property type="term" value="F:oxidoreductase activity, acting on paired donors, with incorporation or reduction of molecular oxygen"/>
    <property type="evidence" value="ECO:0007669"/>
    <property type="project" value="InterPro"/>
</dbReference>
<evidence type="ECO:0000256" key="2">
    <source>
        <dbReference type="ARBA" id="ARBA00010617"/>
    </source>
</evidence>
<keyword evidence="4" id="KW-0560">Oxidoreductase</keyword>
<keyword evidence="3 4" id="KW-0349">Heme</keyword>
<keyword evidence="4" id="KW-0503">Monooxygenase</keyword>
<dbReference type="GO" id="GO:0004497">
    <property type="term" value="F:monooxygenase activity"/>
    <property type="evidence" value="ECO:0007669"/>
    <property type="project" value="UniProtKB-KW"/>
</dbReference>
<dbReference type="eggNOG" id="COG2124">
    <property type="taxonomic scope" value="Bacteria"/>
</dbReference>
<comment type="similarity">
    <text evidence="2 4">Belongs to the cytochrome P450 family.</text>
</comment>
<sequence length="488" mass="53370">MLWQKKIKPGSEEIRPFSRVSFGRCLARTYLLKMDQRLTDISPRLPARAPLAGKPLGIVASLRAARRNLLEIIPELATHAPIISGNTGARWHMVMDPGCLRHILKDQVEAYPKSVVTKLILGPAVGEGMFVAEGAEWRWQRRAAAPVFAARNMEALAPVMQSAAQASSARIAQAADTGRAIDLHQEMVTATFEVISDVTFSGDEGFDRAAIHGAIDAYIARTAKVSLLDFFALPGWVPRPHRIASAHVVRDLKRHADAAIDARAHPKDTPDLLDLLNGATDPETGRTLSRAELRDNLLTFIVAGHETTALTLAWALYLCAFDPAVQDAARAQAQAVLGEREATVQDLAQMPLIGQIVNESLRLYPPAGFLSRTAQKPDRLLGREIRRGDTVMLPIYALHRHHALWDAPDAFRPERFATPVHDRFAFLPFGAGPRICIGAGFALQEAGIILATLLARFRFAAVPGREPRPEMTITTRPTGGIWLTVSAA</sequence>